<dbReference type="AlphaFoldDB" id="A0AB39SZH1"/>
<name>A0AB39SZH1_9ACTN</name>
<gene>
    <name evidence="2" type="ORF">AB5J54_22110</name>
</gene>
<evidence type="ECO:0000256" key="1">
    <source>
        <dbReference type="SAM" id="MobiDB-lite"/>
    </source>
</evidence>
<feature type="region of interest" description="Disordered" evidence="1">
    <location>
        <begin position="12"/>
        <end position="39"/>
    </location>
</feature>
<accession>A0AB39SZH1</accession>
<dbReference type="RefSeq" id="WP_369145632.1">
    <property type="nucleotide sequence ID" value="NZ_CP163444.1"/>
</dbReference>
<protein>
    <recommendedName>
        <fullName evidence="3">Lipoprotein</fullName>
    </recommendedName>
</protein>
<evidence type="ECO:0000313" key="2">
    <source>
        <dbReference type="EMBL" id="XDQ73022.1"/>
    </source>
</evidence>
<dbReference type="EMBL" id="CP163444">
    <property type="protein sequence ID" value="XDQ73022.1"/>
    <property type="molecule type" value="Genomic_DNA"/>
</dbReference>
<feature type="compositionally biased region" description="Low complexity" evidence="1">
    <location>
        <begin position="26"/>
        <end position="39"/>
    </location>
</feature>
<proteinExistence type="predicted"/>
<evidence type="ECO:0008006" key="3">
    <source>
        <dbReference type="Google" id="ProtNLM"/>
    </source>
</evidence>
<organism evidence="2">
    <name type="scientific">Streptomyces sp. R44</name>
    <dbReference type="NCBI Taxonomy" id="3238633"/>
    <lineage>
        <taxon>Bacteria</taxon>
        <taxon>Bacillati</taxon>
        <taxon>Actinomycetota</taxon>
        <taxon>Actinomycetes</taxon>
        <taxon>Kitasatosporales</taxon>
        <taxon>Streptomycetaceae</taxon>
        <taxon>Streptomyces</taxon>
    </lineage>
</organism>
<sequence>MAMMLLAGCDTAHGGTRDGSGPPRQSATASATESSAGPAVASSAEVAANVLTFTYRPKNDYNHIDQMLEINNSDTRSVVPVLAFTALDRQNRPLPDVRIRTVYGSDSGRLVATYGSSFDILRFTGTGRHQVHDVRVTVRHLATARERANIHPVTVQPLDDAGNAVSKFSRFVAVRVKNPDPFAVSVRVAYIVYDQPAKGETQQVVSATAVGGLVHVPAQGAVVLKVTGEAERAVARYSDGPAVSVKAYNSQ</sequence>
<reference evidence="2" key="1">
    <citation type="submission" date="2024-07" db="EMBL/GenBank/DDBJ databases">
        <authorList>
            <person name="Yu S.T."/>
        </authorList>
    </citation>
    <scope>NUCLEOTIDE SEQUENCE</scope>
    <source>
        <strain evidence="2">R44</strain>
    </source>
</reference>